<keyword evidence="9" id="KW-1185">Reference proteome</keyword>
<dbReference type="Gene3D" id="1.20.1250.20">
    <property type="entry name" value="MFS general substrate transporter like domains"/>
    <property type="match status" value="1"/>
</dbReference>
<keyword evidence="5 6" id="KW-0472">Membrane</keyword>
<evidence type="ECO:0000256" key="3">
    <source>
        <dbReference type="ARBA" id="ARBA00022692"/>
    </source>
</evidence>
<evidence type="ECO:0000259" key="7">
    <source>
        <dbReference type="PROSITE" id="PS50850"/>
    </source>
</evidence>
<feature type="transmembrane region" description="Helical" evidence="6">
    <location>
        <begin position="299"/>
        <end position="323"/>
    </location>
</feature>
<feature type="transmembrane region" description="Helical" evidence="6">
    <location>
        <begin position="12"/>
        <end position="33"/>
    </location>
</feature>
<reference evidence="9" key="1">
    <citation type="journal article" date="2019" name="Int. J. Syst. Evol. Microbiol.">
        <title>The Global Catalogue of Microorganisms (GCM) 10K type strain sequencing project: providing services to taxonomists for standard genome sequencing and annotation.</title>
        <authorList>
            <consortium name="The Broad Institute Genomics Platform"/>
            <consortium name="The Broad Institute Genome Sequencing Center for Infectious Disease"/>
            <person name="Wu L."/>
            <person name="Ma J."/>
        </authorList>
    </citation>
    <scope>NUCLEOTIDE SEQUENCE [LARGE SCALE GENOMIC DNA]</scope>
    <source>
        <strain evidence="9">CCM 8908</strain>
    </source>
</reference>
<dbReference type="InterPro" id="IPR052524">
    <property type="entry name" value="MFS_Cyanate_Porter"/>
</dbReference>
<dbReference type="SUPFAM" id="SSF103473">
    <property type="entry name" value="MFS general substrate transporter"/>
    <property type="match status" value="1"/>
</dbReference>
<evidence type="ECO:0000256" key="1">
    <source>
        <dbReference type="ARBA" id="ARBA00004651"/>
    </source>
</evidence>
<gene>
    <name evidence="8" type="ORF">ACFP1C_09170</name>
</gene>
<name>A0ABW1TGR0_9LACO</name>
<dbReference type="EMBL" id="JBHSSI010000053">
    <property type="protein sequence ID" value="MFC6261108.1"/>
    <property type="molecule type" value="Genomic_DNA"/>
</dbReference>
<feature type="transmembrane region" description="Helical" evidence="6">
    <location>
        <begin position="335"/>
        <end position="358"/>
    </location>
</feature>
<evidence type="ECO:0000256" key="5">
    <source>
        <dbReference type="ARBA" id="ARBA00023136"/>
    </source>
</evidence>
<feature type="domain" description="Major facilitator superfamily (MFS) profile" evidence="7">
    <location>
        <begin position="11"/>
        <end position="390"/>
    </location>
</feature>
<dbReference type="InterPro" id="IPR011701">
    <property type="entry name" value="MFS"/>
</dbReference>
<evidence type="ECO:0000313" key="8">
    <source>
        <dbReference type="EMBL" id="MFC6261108.1"/>
    </source>
</evidence>
<feature type="transmembrane region" description="Helical" evidence="6">
    <location>
        <begin position="134"/>
        <end position="156"/>
    </location>
</feature>
<evidence type="ECO:0000256" key="4">
    <source>
        <dbReference type="ARBA" id="ARBA00022989"/>
    </source>
</evidence>
<keyword evidence="4 6" id="KW-1133">Transmembrane helix</keyword>
<dbReference type="Proteomes" id="UP001596283">
    <property type="component" value="Unassembled WGS sequence"/>
</dbReference>
<sequence length="394" mass="43008">MTDTQPHRQWFLFSMMMIAANLRLPITFIPPLLTHIEKTFALTSSMAGLLTSIPLITFAIFSPIIVRLAQHWGNELTVFLLFILLIVGSYLRIIPTVPALFVGTFLIGIGIDSGNVLVPALIKEHMATNLRLGTSLYTLSMLLIGALGTALSGLLISHISLGVTMGILSIPSVLALLTWIPNLKLKRQAALTTQKVQVHHYQSVWHQSLGWLITLFFGFQSLVYYALITWLPSILVTHGVSPLSASNLLTLLQLSGLPLSFMVSYLFSKKHGVTILLGVMTLGYVVAPLTFILPIHSLFFLTTMCVIAGMGAGIAFNLAILFFTEKTTNPSQTAAISGMAQSAGYLLAAVGPILFGYLQQFMHSWTLVIWLLALFAVGLTLTGFVIQRHGMIAE</sequence>
<dbReference type="PANTHER" id="PTHR23523">
    <property type="match status" value="1"/>
</dbReference>
<feature type="transmembrane region" description="Helical" evidence="6">
    <location>
        <begin position="209"/>
        <end position="228"/>
    </location>
</feature>
<dbReference type="PROSITE" id="PS50850">
    <property type="entry name" value="MFS"/>
    <property type="match status" value="1"/>
</dbReference>
<feature type="transmembrane region" description="Helical" evidence="6">
    <location>
        <begin position="76"/>
        <end position="94"/>
    </location>
</feature>
<dbReference type="RefSeq" id="WP_225421800.1">
    <property type="nucleotide sequence ID" value="NZ_JBHSSI010000053.1"/>
</dbReference>
<organism evidence="8 9">
    <name type="scientific">Levilactobacillus fujinensis</name>
    <dbReference type="NCBI Taxonomy" id="2486024"/>
    <lineage>
        <taxon>Bacteria</taxon>
        <taxon>Bacillati</taxon>
        <taxon>Bacillota</taxon>
        <taxon>Bacilli</taxon>
        <taxon>Lactobacillales</taxon>
        <taxon>Lactobacillaceae</taxon>
        <taxon>Levilactobacillus</taxon>
    </lineage>
</organism>
<dbReference type="PANTHER" id="PTHR23523:SF2">
    <property type="entry name" value="2-NITROIMIDAZOLE TRANSPORTER"/>
    <property type="match status" value="1"/>
</dbReference>
<dbReference type="InterPro" id="IPR036259">
    <property type="entry name" value="MFS_trans_sf"/>
</dbReference>
<evidence type="ECO:0000256" key="6">
    <source>
        <dbReference type="SAM" id="Phobius"/>
    </source>
</evidence>
<feature type="transmembrane region" description="Helical" evidence="6">
    <location>
        <begin position="100"/>
        <end position="122"/>
    </location>
</feature>
<evidence type="ECO:0000256" key="2">
    <source>
        <dbReference type="ARBA" id="ARBA00022448"/>
    </source>
</evidence>
<protein>
    <submittedName>
        <fullName evidence="8">MFS transporter</fullName>
    </submittedName>
</protein>
<feature type="transmembrane region" description="Helical" evidence="6">
    <location>
        <begin position="364"/>
        <end position="386"/>
    </location>
</feature>
<comment type="caution">
    <text evidence="8">The sequence shown here is derived from an EMBL/GenBank/DDBJ whole genome shotgun (WGS) entry which is preliminary data.</text>
</comment>
<feature type="transmembrane region" description="Helical" evidence="6">
    <location>
        <begin position="274"/>
        <end position="293"/>
    </location>
</feature>
<keyword evidence="2" id="KW-0813">Transport</keyword>
<feature type="transmembrane region" description="Helical" evidence="6">
    <location>
        <begin position="162"/>
        <end position="180"/>
    </location>
</feature>
<evidence type="ECO:0000313" key="9">
    <source>
        <dbReference type="Proteomes" id="UP001596283"/>
    </source>
</evidence>
<keyword evidence="3 6" id="KW-0812">Transmembrane</keyword>
<comment type="subcellular location">
    <subcellularLocation>
        <location evidence="1">Cell membrane</location>
        <topology evidence="1">Multi-pass membrane protein</topology>
    </subcellularLocation>
</comment>
<proteinExistence type="predicted"/>
<dbReference type="InterPro" id="IPR020846">
    <property type="entry name" value="MFS_dom"/>
</dbReference>
<feature type="transmembrane region" description="Helical" evidence="6">
    <location>
        <begin position="45"/>
        <end position="69"/>
    </location>
</feature>
<dbReference type="Pfam" id="PF07690">
    <property type="entry name" value="MFS_1"/>
    <property type="match status" value="1"/>
</dbReference>
<feature type="transmembrane region" description="Helical" evidence="6">
    <location>
        <begin position="248"/>
        <end position="267"/>
    </location>
</feature>
<accession>A0ABW1TGR0</accession>